<protein>
    <submittedName>
        <fullName evidence="3">Peptidoglycan N-acetylglucosamine deacetylase</fullName>
        <ecNumber evidence="3">3.5.1.-</ecNumber>
    </submittedName>
</protein>
<evidence type="ECO:0000259" key="2">
    <source>
        <dbReference type="PROSITE" id="PS51677"/>
    </source>
</evidence>
<dbReference type="Proteomes" id="UP000005316">
    <property type="component" value="Unassembled WGS sequence"/>
</dbReference>
<dbReference type="HOGENOM" id="CLU_021264_6_3_9"/>
<dbReference type="eggNOG" id="COG0726">
    <property type="taxonomic scope" value="Bacteria"/>
</dbReference>
<dbReference type="InterPro" id="IPR002509">
    <property type="entry name" value="NODB_dom"/>
</dbReference>
<dbReference type="SUPFAM" id="SSF88713">
    <property type="entry name" value="Glycoside hydrolase/deacetylase"/>
    <property type="match status" value="1"/>
</dbReference>
<feature type="region of interest" description="Disordered" evidence="1">
    <location>
        <begin position="1"/>
        <end position="27"/>
    </location>
</feature>
<dbReference type="GO" id="GO:0005975">
    <property type="term" value="P:carbohydrate metabolic process"/>
    <property type="evidence" value="ECO:0007669"/>
    <property type="project" value="InterPro"/>
</dbReference>
<dbReference type="PANTHER" id="PTHR10587">
    <property type="entry name" value="GLYCOSYL TRANSFERASE-RELATED"/>
    <property type="match status" value="1"/>
</dbReference>
<feature type="compositionally biased region" description="Basic and acidic residues" evidence="1">
    <location>
        <begin position="8"/>
        <end position="24"/>
    </location>
</feature>
<accession>F9DSG1</accession>
<dbReference type="EC" id="3.5.1.-" evidence="3"/>
<evidence type="ECO:0000313" key="3">
    <source>
        <dbReference type="EMBL" id="EGQ26298.1"/>
    </source>
</evidence>
<dbReference type="PANTHER" id="PTHR10587:SF125">
    <property type="entry name" value="POLYSACCHARIDE DEACETYLASE YHEN-RELATED"/>
    <property type="match status" value="1"/>
</dbReference>
<sequence>MEAPLVQEEQKPKEEEQSKEETSAVEKPTGKVVYLTFDDGPSKLTDEFLNVLQEHDVKATFFMQGKNLKKEYLQESVKRAVKERHYIGAHSMTHDFKKLYKENQFVPEMRETLELIRDITGESPHLVRPPYGSAPGLKNEQIRQQLVDAEIKVWDWTIDSQDWKLKDNPNQIIENIKLGTKDEKEIVLMHEKTQTLAALPEVIKFYKEQGYQFAIYDESDHFVLNFLNDIRL</sequence>
<dbReference type="InterPro" id="IPR011330">
    <property type="entry name" value="Glyco_hydro/deAcase_b/a-brl"/>
</dbReference>
<dbReference type="PROSITE" id="PS51677">
    <property type="entry name" value="NODB"/>
    <property type="match status" value="1"/>
</dbReference>
<feature type="domain" description="NodB homology" evidence="2">
    <location>
        <begin position="31"/>
        <end position="214"/>
    </location>
</feature>
<dbReference type="AlphaFoldDB" id="F9DSG1"/>
<reference evidence="3 4" key="1">
    <citation type="submission" date="2011-04" db="EMBL/GenBank/DDBJ databases">
        <authorList>
            <person name="Muzny D."/>
            <person name="Qin X."/>
            <person name="Deng J."/>
            <person name="Jiang H."/>
            <person name="Liu Y."/>
            <person name="Qu J."/>
            <person name="Song X.-Z."/>
            <person name="Zhang L."/>
            <person name="Thornton R."/>
            <person name="Coyle M."/>
            <person name="Francisco L."/>
            <person name="Jackson L."/>
            <person name="Javaid M."/>
            <person name="Korchina V."/>
            <person name="Kovar C."/>
            <person name="Mata R."/>
            <person name="Mathew T."/>
            <person name="Ngo R."/>
            <person name="Nguyen L."/>
            <person name="Nguyen N."/>
            <person name="Okwuonu G."/>
            <person name="Ongeri F."/>
            <person name="Pham C."/>
            <person name="Simmons D."/>
            <person name="Wilczek-Boney K."/>
            <person name="Hale W."/>
            <person name="Jakkamsetti A."/>
            <person name="Pham P."/>
            <person name="Ruth R."/>
            <person name="San Lucas F."/>
            <person name="Warren J."/>
            <person name="Zhang J."/>
            <person name="Zhao Z."/>
            <person name="Zhou C."/>
            <person name="Zhu D."/>
            <person name="Lee S."/>
            <person name="Bess C."/>
            <person name="Blankenburg K."/>
            <person name="Forbes L."/>
            <person name="Fu Q."/>
            <person name="Gubbala S."/>
            <person name="Hirani K."/>
            <person name="Jayaseelan J.C."/>
            <person name="Lara F."/>
            <person name="Munidasa M."/>
            <person name="Palculict T."/>
            <person name="Patil S."/>
            <person name="Pu L.-L."/>
            <person name="Saada N."/>
            <person name="Tang L."/>
            <person name="Weissenberger G."/>
            <person name="Zhu Y."/>
            <person name="Hemphill L."/>
            <person name="Shang Y."/>
            <person name="Youmans B."/>
            <person name="Ayvaz T."/>
            <person name="Ross M."/>
            <person name="Santibanez J."/>
            <person name="Aqrawi P."/>
            <person name="Gross S."/>
            <person name="Joshi V."/>
            <person name="Fowler G."/>
            <person name="Nazareth L."/>
            <person name="Reid J."/>
            <person name="Worley K."/>
            <person name="Petrosino J."/>
            <person name="Highlander S."/>
            <person name="Gibbs R."/>
        </authorList>
    </citation>
    <scope>NUCLEOTIDE SEQUENCE [LARGE SCALE GENOMIC DNA]</scope>
    <source>
        <strain evidence="3 4">2681</strain>
    </source>
</reference>
<dbReference type="InterPro" id="IPR050248">
    <property type="entry name" value="Polysacc_deacetylase_ArnD"/>
</dbReference>
<dbReference type="EMBL" id="AFPZ01000047">
    <property type="protein sequence ID" value="EGQ26298.1"/>
    <property type="molecule type" value="Genomic_DNA"/>
</dbReference>
<evidence type="ECO:0000256" key="1">
    <source>
        <dbReference type="SAM" id="MobiDB-lite"/>
    </source>
</evidence>
<dbReference type="CDD" id="cd10944">
    <property type="entry name" value="CE4_SmPgdA_like"/>
    <property type="match status" value="1"/>
</dbReference>
<keyword evidence="3" id="KW-0378">Hydrolase</keyword>
<dbReference type="GO" id="GO:0016810">
    <property type="term" value="F:hydrolase activity, acting on carbon-nitrogen (but not peptide) bonds"/>
    <property type="evidence" value="ECO:0007669"/>
    <property type="project" value="InterPro"/>
</dbReference>
<dbReference type="Pfam" id="PF01522">
    <property type="entry name" value="Polysacc_deac_1"/>
    <property type="match status" value="1"/>
</dbReference>
<dbReference type="STRING" id="759851.SAMN04244570_2211"/>
<proteinExistence type="predicted"/>
<dbReference type="Gene3D" id="3.20.20.370">
    <property type="entry name" value="Glycoside hydrolase/deacetylase"/>
    <property type="match status" value="1"/>
</dbReference>
<gene>
    <name evidence="3" type="primary">pgd</name>
    <name evidence="3" type="ORF">HMPREF9372_1741</name>
</gene>
<name>F9DSG1_9BACL</name>
<organism evidence="3 4">
    <name type="scientific">Sporosarcina newyorkensis 2681</name>
    <dbReference type="NCBI Taxonomy" id="1027292"/>
    <lineage>
        <taxon>Bacteria</taxon>
        <taxon>Bacillati</taxon>
        <taxon>Bacillota</taxon>
        <taxon>Bacilli</taxon>
        <taxon>Bacillales</taxon>
        <taxon>Caryophanaceae</taxon>
        <taxon>Sporosarcina</taxon>
    </lineage>
</organism>
<evidence type="ECO:0000313" key="4">
    <source>
        <dbReference type="Proteomes" id="UP000005316"/>
    </source>
</evidence>
<comment type="caution">
    <text evidence="3">The sequence shown here is derived from an EMBL/GenBank/DDBJ whole genome shotgun (WGS) entry which is preliminary data.</text>
</comment>